<protein>
    <submittedName>
        <fullName evidence="3">Uncharacterized protein</fullName>
    </submittedName>
</protein>
<evidence type="ECO:0000313" key="3">
    <source>
        <dbReference type="WBParaSite" id="nRc.2.0.1.t20216-RA"/>
    </source>
</evidence>
<sequence>MYEYQEIKSDNVSTNRSTDYKKLECAHVPFVAVHILEMVPLFKSNFRILLYNDFGKNTMNEIMHAVTEHCRRFPKAFQMSRLACCLSVALFSIFGFFVCLQRYYPILIIDRKYWTNTASAASIFPTTTNKLINKIGETNKGANGHRRDHVAPLIPNYRIDLVYYSENNSTIVYAFVASLWSCLTLFFAFLLSLANDMAYEWRIFHRRRKSHECMAILSLVSMFLFIQ</sequence>
<organism evidence="2 3">
    <name type="scientific">Romanomermis culicivorax</name>
    <name type="common">Nematode worm</name>
    <dbReference type="NCBI Taxonomy" id="13658"/>
    <lineage>
        <taxon>Eukaryota</taxon>
        <taxon>Metazoa</taxon>
        <taxon>Ecdysozoa</taxon>
        <taxon>Nematoda</taxon>
        <taxon>Enoplea</taxon>
        <taxon>Dorylaimia</taxon>
        <taxon>Mermithida</taxon>
        <taxon>Mermithoidea</taxon>
        <taxon>Mermithidae</taxon>
        <taxon>Romanomermis</taxon>
    </lineage>
</organism>
<feature type="transmembrane region" description="Helical" evidence="1">
    <location>
        <begin position="171"/>
        <end position="191"/>
    </location>
</feature>
<keyword evidence="1" id="KW-0812">Transmembrane</keyword>
<feature type="transmembrane region" description="Helical" evidence="1">
    <location>
        <begin position="82"/>
        <end position="104"/>
    </location>
</feature>
<evidence type="ECO:0000256" key="1">
    <source>
        <dbReference type="SAM" id="Phobius"/>
    </source>
</evidence>
<keyword evidence="2" id="KW-1185">Reference proteome</keyword>
<dbReference type="WBParaSite" id="nRc.2.0.1.t20216-RA">
    <property type="protein sequence ID" value="nRc.2.0.1.t20216-RA"/>
    <property type="gene ID" value="nRc.2.0.1.g20216"/>
</dbReference>
<dbReference type="Proteomes" id="UP000887565">
    <property type="component" value="Unplaced"/>
</dbReference>
<reference evidence="3" key="1">
    <citation type="submission" date="2022-11" db="UniProtKB">
        <authorList>
            <consortium name="WormBaseParasite"/>
        </authorList>
    </citation>
    <scope>IDENTIFICATION</scope>
</reference>
<proteinExistence type="predicted"/>
<dbReference type="AlphaFoldDB" id="A0A915J177"/>
<keyword evidence="1" id="KW-0472">Membrane</keyword>
<accession>A0A915J177</accession>
<name>A0A915J177_ROMCU</name>
<keyword evidence="1" id="KW-1133">Transmembrane helix</keyword>
<evidence type="ECO:0000313" key="2">
    <source>
        <dbReference type="Proteomes" id="UP000887565"/>
    </source>
</evidence>